<sequence length="113" mass="12452">MRFPLARVDVTPAADLTAGYPQRTAARVRVVTREDREFGCERGEYEGSPNRPMSWARVVGKSHWLAEPCCGEAPRAEIVDAVDHLDDIPVAGLTALLGEASPVPVRPRGKRRF</sequence>
<dbReference type="Proteomes" id="UP001564760">
    <property type="component" value="Unassembled WGS sequence"/>
</dbReference>
<protein>
    <recommendedName>
        <fullName evidence="1">MmgE/PrpD C-terminal domain-containing protein</fullName>
    </recommendedName>
</protein>
<proteinExistence type="predicted"/>
<dbReference type="EMBL" id="JBGEDP010000001">
    <property type="protein sequence ID" value="MEY8018669.1"/>
    <property type="molecule type" value="Genomic_DNA"/>
</dbReference>
<feature type="domain" description="MmgE/PrpD C-terminal" evidence="1">
    <location>
        <begin position="6"/>
        <end position="85"/>
    </location>
</feature>
<evidence type="ECO:0000313" key="2">
    <source>
        <dbReference type="EMBL" id="MEY8018669.1"/>
    </source>
</evidence>
<dbReference type="InterPro" id="IPR036148">
    <property type="entry name" value="MmgE/PrpD_sf"/>
</dbReference>
<dbReference type="InterPro" id="IPR045337">
    <property type="entry name" value="MmgE_PrpD_C"/>
</dbReference>
<dbReference type="Pfam" id="PF19305">
    <property type="entry name" value="MmgE_PrpD_C"/>
    <property type="match status" value="1"/>
</dbReference>
<accession>A0ABV4C7Z5</accession>
<organism evidence="2 3">
    <name type="scientific">Mycobacterium servetii</name>
    <dbReference type="NCBI Taxonomy" id="3237418"/>
    <lineage>
        <taxon>Bacteria</taxon>
        <taxon>Bacillati</taxon>
        <taxon>Actinomycetota</taxon>
        <taxon>Actinomycetes</taxon>
        <taxon>Mycobacteriales</taxon>
        <taxon>Mycobacteriaceae</taxon>
        <taxon>Mycobacterium</taxon>
    </lineage>
</organism>
<gene>
    <name evidence="2" type="ORF">AB8998_28725</name>
</gene>
<evidence type="ECO:0000259" key="1">
    <source>
        <dbReference type="Pfam" id="PF19305"/>
    </source>
</evidence>
<name>A0ABV4C7Z5_9MYCO</name>
<keyword evidence="3" id="KW-1185">Reference proteome</keyword>
<dbReference type="SUPFAM" id="SSF103378">
    <property type="entry name" value="2-methylcitrate dehydratase PrpD"/>
    <property type="match status" value="1"/>
</dbReference>
<reference evidence="2 3" key="1">
    <citation type="submission" date="2024-08" db="EMBL/GenBank/DDBJ databases">
        <title>Mycobacterium servetensis sp. nov., a novel rapid-growing mycobacterial species recovered from a human patient in Zaragoza, Spain.</title>
        <authorList>
            <person name="Tristancho-Baro A.I."/>
            <person name="Buenestado-Serrano S."/>
            <person name="Garcia De Viedma D."/>
            <person name="Milagro-Beamonte A."/>
            <person name="Burillo N."/>
            <person name="Sanz S."/>
            <person name="Lopez-Calleja A.I."/>
            <person name="Penas-Utrilla D."/>
            <person name="Guardingo M."/>
            <person name="Garcia M.J."/>
            <person name="Vinuelas-Bayon J."/>
        </authorList>
    </citation>
    <scope>NUCLEOTIDE SEQUENCE [LARGE SCALE GENOMIC DNA]</scope>
    <source>
        <strain evidence="3">HUMS_12744610</strain>
    </source>
</reference>
<comment type="caution">
    <text evidence="2">The sequence shown here is derived from an EMBL/GenBank/DDBJ whole genome shotgun (WGS) entry which is preliminary data.</text>
</comment>
<evidence type="ECO:0000313" key="3">
    <source>
        <dbReference type="Proteomes" id="UP001564760"/>
    </source>
</evidence>
<dbReference type="RefSeq" id="WP_369741265.1">
    <property type="nucleotide sequence ID" value="NZ_JBGEDP010000001.1"/>
</dbReference>